<keyword evidence="4" id="KW-1185">Reference proteome</keyword>
<evidence type="ECO:0000313" key="4">
    <source>
        <dbReference type="Proteomes" id="UP001444661"/>
    </source>
</evidence>
<keyword evidence="2" id="KW-1133">Transmembrane helix</keyword>
<keyword evidence="2" id="KW-0812">Transmembrane</keyword>
<feature type="compositionally biased region" description="Polar residues" evidence="1">
    <location>
        <begin position="177"/>
        <end position="187"/>
    </location>
</feature>
<proteinExistence type="predicted"/>
<dbReference type="EMBL" id="JAQQWK010000011">
    <property type="protein sequence ID" value="KAK8023845.1"/>
    <property type="molecule type" value="Genomic_DNA"/>
</dbReference>
<protein>
    <submittedName>
        <fullName evidence="3">Uncharacterized protein</fullName>
    </submittedName>
</protein>
<accession>A0ABR1S112</accession>
<feature type="transmembrane region" description="Helical" evidence="2">
    <location>
        <begin position="89"/>
        <end position="110"/>
    </location>
</feature>
<evidence type="ECO:0000256" key="1">
    <source>
        <dbReference type="SAM" id="MobiDB-lite"/>
    </source>
</evidence>
<feature type="region of interest" description="Disordered" evidence="1">
    <location>
        <begin position="163"/>
        <end position="187"/>
    </location>
</feature>
<reference evidence="3 4" key="1">
    <citation type="submission" date="2023-01" db="EMBL/GenBank/DDBJ databases">
        <title>Analysis of 21 Apiospora genomes using comparative genomics revels a genus with tremendous synthesis potential of carbohydrate active enzymes and secondary metabolites.</title>
        <authorList>
            <person name="Sorensen T."/>
        </authorList>
    </citation>
    <scope>NUCLEOTIDE SEQUENCE [LARGE SCALE GENOMIC DNA]</scope>
    <source>
        <strain evidence="3 4">CBS 33761</strain>
    </source>
</reference>
<dbReference type="Proteomes" id="UP001444661">
    <property type="component" value="Unassembled WGS sequence"/>
</dbReference>
<keyword evidence="2" id="KW-0472">Membrane</keyword>
<name>A0ABR1S112_9PEZI</name>
<gene>
    <name evidence="3" type="ORF">PG993_011911</name>
</gene>
<feature type="region of interest" description="Disordered" evidence="1">
    <location>
        <begin position="43"/>
        <end position="83"/>
    </location>
</feature>
<organism evidence="3 4">
    <name type="scientific">Apiospora rasikravindrae</name>
    <dbReference type="NCBI Taxonomy" id="990691"/>
    <lineage>
        <taxon>Eukaryota</taxon>
        <taxon>Fungi</taxon>
        <taxon>Dikarya</taxon>
        <taxon>Ascomycota</taxon>
        <taxon>Pezizomycotina</taxon>
        <taxon>Sordariomycetes</taxon>
        <taxon>Xylariomycetidae</taxon>
        <taxon>Amphisphaeriales</taxon>
        <taxon>Apiosporaceae</taxon>
        <taxon>Apiospora</taxon>
    </lineage>
</organism>
<evidence type="ECO:0000313" key="3">
    <source>
        <dbReference type="EMBL" id="KAK8023845.1"/>
    </source>
</evidence>
<feature type="compositionally biased region" description="Low complexity" evidence="1">
    <location>
        <begin position="53"/>
        <end position="83"/>
    </location>
</feature>
<comment type="caution">
    <text evidence="3">The sequence shown here is derived from an EMBL/GenBank/DDBJ whole genome shotgun (WGS) entry which is preliminary data.</text>
</comment>
<sequence length="187" mass="19378">MIAPSPPNPVVIVAAQPPDHIKRQDLVVLTQTIVTPDSTRTAVITLGNGGHPDAGPAATNAPNDAPPSSSSGGGSSKDSTSGGLSPAQIGIILGCCLGAVVLFIILWYCLSNARRRREAAVSETPSYDSLDYTYGSGTSGGGGPGQPNVSYWPTWRSIPPPVVPTYTARDPGRQWRPSAQATGTMRQ</sequence>
<evidence type="ECO:0000256" key="2">
    <source>
        <dbReference type="SAM" id="Phobius"/>
    </source>
</evidence>